<comment type="caution">
    <text evidence="2">The sequence shown here is derived from an EMBL/GenBank/DDBJ whole genome shotgun (WGS) entry which is preliminary data.</text>
</comment>
<sequence length="104" mass="11144">MTSTAGDKGVRFRPDAPAFVCGECGFRTARIASLIDTDGQEAGTVIVCLPCRERERVRVSTASTARRTTIRRPAPLPRQRSGPLSHGSAPGRGGRWTPSVPARL</sequence>
<organism evidence="2 3">
    <name type="scientific">Saccharomonospora viridis</name>
    <dbReference type="NCBI Taxonomy" id="1852"/>
    <lineage>
        <taxon>Bacteria</taxon>
        <taxon>Bacillati</taxon>
        <taxon>Actinomycetota</taxon>
        <taxon>Actinomycetes</taxon>
        <taxon>Pseudonocardiales</taxon>
        <taxon>Pseudonocardiaceae</taxon>
        <taxon>Saccharomonospora</taxon>
    </lineage>
</organism>
<accession>A0A837D5D7</accession>
<feature type="region of interest" description="Disordered" evidence="1">
    <location>
        <begin position="59"/>
        <end position="104"/>
    </location>
</feature>
<name>A0A837D5D7_9PSEU</name>
<evidence type="ECO:0000256" key="1">
    <source>
        <dbReference type="SAM" id="MobiDB-lite"/>
    </source>
</evidence>
<dbReference type="AlphaFoldDB" id="A0A837D5D7"/>
<proteinExistence type="predicted"/>
<evidence type="ECO:0000313" key="2">
    <source>
        <dbReference type="EMBL" id="KHF42877.1"/>
    </source>
</evidence>
<dbReference type="EMBL" id="JRZE01000006">
    <property type="protein sequence ID" value="KHF42877.1"/>
    <property type="molecule type" value="Genomic_DNA"/>
</dbReference>
<protein>
    <submittedName>
        <fullName evidence="2">Uncharacterized protein</fullName>
    </submittedName>
</protein>
<reference evidence="2 3" key="1">
    <citation type="submission" date="2014-10" db="EMBL/GenBank/DDBJ databases">
        <title>Genome sequence of Micropolyspora internatus JCM3315.</title>
        <authorList>
            <person name="Shin S.-K."/>
            <person name="Yi H."/>
        </authorList>
    </citation>
    <scope>NUCLEOTIDE SEQUENCE [LARGE SCALE GENOMIC DNA]</scope>
    <source>
        <strain evidence="2 3">JCM 3315</strain>
    </source>
</reference>
<dbReference type="Proteomes" id="UP000030848">
    <property type="component" value="Unassembled WGS sequence"/>
</dbReference>
<evidence type="ECO:0000313" key="3">
    <source>
        <dbReference type="Proteomes" id="UP000030848"/>
    </source>
</evidence>
<gene>
    <name evidence="2" type="ORF">MINT15_30790</name>
</gene>